<comment type="similarity">
    <text evidence="1">Belongs to the PPR family. P subfamily.</text>
</comment>
<feature type="non-terminal residue" evidence="4">
    <location>
        <position position="1"/>
    </location>
</feature>
<evidence type="ECO:0000256" key="1">
    <source>
        <dbReference type="ARBA" id="ARBA00007626"/>
    </source>
</evidence>
<feature type="repeat" description="PPR" evidence="3">
    <location>
        <begin position="215"/>
        <end position="249"/>
    </location>
</feature>
<keyword evidence="5" id="KW-1185">Reference proteome</keyword>
<evidence type="ECO:0000313" key="4">
    <source>
        <dbReference type="EMBL" id="EPS57950.1"/>
    </source>
</evidence>
<dbReference type="Proteomes" id="UP000015453">
    <property type="component" value="Unassembled WGS sequence"/>
</dbReference>
<organism evidence="4 5">
    <name type="scientific">Genlisea aurea</name>
    <dbReference type="NCBI Taxonomy" id="192259"/>
    <lineage>
        <taxon>Eukaryota</taxon>
        <taxon>Viridiplantae</taxon>
        <taxon>Streptophyta</taxon>
        <taxon>Embryophyta</taxon>
        <taxon>Tracheophyta</taxon>
        <taxon>Spermatophyta</taxon>
        <taxon>Magnoliopsida</taxon>
        <taxon>eudicotyledons</taxon>
        <taxon>Gunneridae</taxon>
        <taxon>Pentapetalae</taxon>
        <taxon>asterids</taxon>
        <taxon>lamiids</taxon>
        <taxon>Lamiales</taxon>
        <taxon>Lentibulariaceae</taxon>
        <taxon>Genlisea</taxon>
    </lineage>
</organism>
<dbReference type="SUPFAM" id="SSF81901">
    <property type="entry name" value="HCP-like"/>
    <property type="match status" value="1"/>
</dbReference>
<accession>S8BTP7</accession>
<gene>
    <name evidence="4" type="ORF">M569_16866</name>
</gene>
<evidence type="ECO:0000256" key="3">
    <source>
        <dbReference type="PROSITE-ProRule" id="PRU00708"/>
    </source>
</evidence>
<dbReference type="OrthoDB" id="185373at2759"/>
<dbReference type="PANTHER" id="PTHR47447:SF28">
    <property type="entry name" value="PENTACOTRIPEPTIDE-REPEAT REGION OF PRORP DOMAIN-CONTAINING PROTEIN"/>
    <property type="match status" value="1"/>
</dbReference>
<comment type="caution">
    <text evidence="4">The sequence shown here is derived from an EMBL/GenBank/DDBJ whole genome shotgun (WGS) entry which is preliminary data.</text>
</comment>
<dbReference type="Gene3D" id="1.25.40.10">
    <property type="entry name" value="Tetratricopeptide repeat domain"/>
    <property type="match status" value="2"/>
</dbReference>
<sequence>KTAAQKILQVLHQDGPGIDMKLLLSELDVNVSGLVVREVLLGILKMITYANKNRCAKLGYKFFVWSSEQQGFKHTLDAYHTMMSVFAECGELKAMWRLLDEMVEKGYPTTARTFHIVICTCGAAGIARKVVERFIKSKNFKYRPYRSSYNAILRSLVIQNSYKLIEWVYRRMLRDGHSPDVLTYNIVMCAKFRLGKLDEFHGVVDEMSRNGLSPDLHTYGLLLHVLGKVDKPAAALKLLEHMEEAGTPPSILHFTTLIDGLSRAGNLEAGEYFFNEMIRRGGVPDVVCYTVMVAGYVVAGEVDKAREIFDEMIRNGQVPNAYTYNSMIRGLCMARKFAEAQSLLTEMESKGCNPNFMAYTTLVGYLRGAGELAQAHDVIRQLVEKGKHSHLVCKITTYRR</sequence>
<evidence type="ECO:0000256" key="2">
    <source>
        <dbReference type="ARBA" id="ARBA00022737"/>
    </source>
</evidence>
<dbReference type="InterPro" id="IPR011990">
    <property type="entry name" value="TPR-like_helical_dom_sf"/>
</dbReference>
<feature type="repeat" description="PPR" evidence="3">
    <location>
        <begin position="250"/>
        <end position="284"/>
    </location>
</feature>
<dbReference type="Pfam" id="PF13041">
    <property type="entry name" value="PPR_2"/>
    <property type="match status" value="2"/>
</dbReference>
<dbReference type="Pfam" id="PF01535">
    <property type="entry name" value="PPR"/>
    <property type="match status" value="3"/>
</dbReference>
<dbReference type="InterPro" id="IPR002885">
    <property type="entry name" value="PPR_rpt"/>
</dbReference>
<dbReference type="PANTHER" id="PTHR47447">
    <property type="entry name" value="OS03G0856100 PROTEIN"/>
    <property type="match status" value="1"/>
</dbReference>
<dbReference type="PROSITE" id="PS51375">
    <property type="entry name" value="PPR"/>
    <property type="match status" value="6"/>
</dbReference>
<feature type="repeat" description="PPR" evidence="3">
    <location>
        <begin position="75"/>
        <end position="109"/>
    </location>
</feature>
<feature type="repeat" description="PPR" evidence="3">
    <location>
        <begin position="285"/>
        <end position="319"/>
    </location>
</feature>
<keyword evidence="2" id="KW-0677">Repeat</keyword>
<feature type="repeat" description="PPR" evidence="3">
    <location>
        <begin position="320"/>
        <end position="354"/>
    </location>
</feature>
<dbReference type="AlphaFoldDB" id="S8BTP7"/>
<evidence type="ECO:0008006" key="6">
    <source>
        <dbReference type="Google" id="ProtNLM"/>
    </source>
</evidence>
<dbReference type="NCBIfam" id="TIGR00756">
    <property type="entry name" value="PPR"/>
    <property type="match status" value="7"/>
</dbReference>
<proteinExistence type="inferred from homology"/>
<dbReference type="EMBL" id="AUSU01009685">
    <property type="protein sequence ID" value="EPS57950.1"/>
    <property type="molecule type" value="Genomic_DNA"/>
</dbReference>
<feature type="repeat" description="PPR" evidence="3">
    <location>
        <begin position="180"/>
        <end position="214"/>
    </location>
</feature>
<name>S8BTP7_9LAMI</name>
<reference evidence="4 5" key="1">
    <citation type="journal article" date="2013" name="BMC Genomics">
        <title>The miniature genome of a carnivorous plant Genlisea aurea contains a low number of genes and short non-coding sequences.</title>
        <authorList>
            <person name="Leushkin E.V."/>
            <person name="Sutormin R.A."/>
            <person name="Nabieva E.R."/>
            <person name="Penin A.A."/>
            <person name="Kondrashov A.S."/>
            <person name="Logacheva M.D."/>
        </authorList>
    </citation>
    <scope>NUCLEOTIDE SEQUENCE [LARGE SCALE GENOMIC DNA]</scope>
</reference>
<feature type="non-terminal residue" evidence="4">
    <location>
        <position position="400"/>
    </location>
</feature>
<protein>
    <recommendedName>
        <fullName evidence="6">Pentacotripeptide-repeat region of PRORP domain-containing protein</fullName>
    </recommendedName>
</protein>
<evidence type="ECO:0000313" key="5">
    <source>
        <dbReference type="Proteomes" id="UP000015453"/>
    </source>
</evidence>